<dbReference type="GO" id="GO:0004553">
    <property type="term" value="F:hydrolase activity, hydrolyzing O-glycosyl compounds"/>
    <property type="evidence" value="ECO:0007669"/>
    <property type="project" value="InterPro"/>
</dbReference>
<dbReference type="GO" id="GO:0030246">
    <property type="term" value="F:carbohydrate binding"/>
    <property type="evidence" value="ECO:0007669"/>
    <property type="project" value="InterPro"/>
</dbReference>
<evidence type="ECO:0000259" key="2">
    <source>
        <dbReference type="Pfam" id="PF19313"/>
    </source>
</evidence>
<dbReference type="EMBL" id="LJUO01000110">
    <property type="protein sequence ID" value="KPK69877.1"/>
    <property type="molecule type" value="Genomic_DNA"/>
</dbReference>
<dbReference type="CDD" id="cd09618">
    <property type="entry name" value="CBM9_like_2"/>
    <property type="match status" value="1"/>
</dbReference>
<feature type="domain" description="Carbohydrate-binding" evidence="1">
    <location>
        <begin position="28"/>
        <end position="190"/>
    </location>
</feature>
<proteinExistence type="predicted"/>
<comment type="caution">
    <text evidence="3">The sequence shown here is derived from an EMBL/GenBank/DDBJ whole genome shotgun (WGS) entry which is preliminary data.</text>
</comment>
<dbReference type="GO" id="GO:0016052">
    <property type="term" value="P:carbohydrate catabolic process"/>
    <property type="evidence" value="ECO:0007669"/>
    <property type="project" value="InterPro"/>
</dbReference>
<gene>
    <name evidence="3" type="ORF">AMJ87_09825</name>
</gene>
<dbReference type="AlphaFoldDB" id="A0A0S8GA22"/>
<accession>A0A0S8GA22</accession>
<evidence type="ECO:0000313" key="4">
    <source>
        <dbReference type="Proteomes" id="UP000051096"/>
    </source>
</evidence>
<dbReference type="InterPro" id="IPR045670">
    <property type="entry name" value="DUF5916"/>
</dbReference>
<feature type="domain" description="DUF5916" evidence="2">
    <location>
        <begin position="239"/>
        <end position="320"/>
    </location>
</feature>
<evidence type="ECO:0000313" key="3">
    <source>
        <dbReference type="EMBL" id="KPK69877.1"/>
    </source>
</evidence>
<reference evidence="3 4" key="1">
    <citation type="journal article" date="2015" name="Microbiome">
        <title>Genomic resolution of linkages in carbon, nitrogen, and sulfur cycling among widespread estuary sediment bacteria.</title>
        <authorList>
            <person name="Baker B.J."/>
            <person name="Lazar C.S."/>
            <person name="Teske A.P."/>
            <person name="Dick G.J."/>
        </authorList>
    </citation>
    <scope>NUCLEOTIDE SEQUENCE [LARGE SCALE GENOMIC DNA]</scope>
    <source>
        <strain evidence="3">SM23_60</strain>
    </source>
</reference>
<dbReference type="SUPFAM" id="SSF49344">
    <property type="entry name" value="CBD9-like"/>
    <property type="match status" value="1"/>
</dbReference>
<dbReference type="Gene3D" id="2.60.40.1190">
    <property type="match status" value="1"/>
</dbReference>
<dbReference type="Pfam" id="PF19313">
    <property type="entry name" value="DUF5916"/>
    <property type="match status" value="1"/>
</dbReference>
<dbReference type="InterPro" id="IPR010502">
    <property type="entry name" value="Carb-bd_dom_fam9"/>
</dbReference>
<name>A0A0S8GA22_UNCW3</name>
<protein>
    <submittedName>
        <fullName evidence="3">Uncharacterized protein</fullName>
    </submittedName>
</protein>
<sequence>MSVLLMLMLVAINEKTIEIRSVDVAPKIDGVIEDIWQAADSVYDFVQYVPYEKTEPTEKTVVYALQDENNLYFAFRCHCDSLKPIACYTRDEDYVRVSIDPFGSKTTGYYFLVFASNLHWDGWIMNDGRRWDDSWQGVWYRAAGVYDDRLEFEIKIPFKSIRYMKNLDEWGIQFMRHCADNLEDALWTEVSQAEGERVSEWGVLKNISPQATGYYFELFPEGFIRNDTYENSPVDDFWENTKLSASLNLKWDITPQTSLNATVNPDFAHIESDPFTLNLSRYPVYFNERRPFFIEGSDIFRMSSDALQIFYSRRIGKSIDGDVVPIISGLKLTNNADDWNFGVLGACTDTYADTLVGVEEPNRWFGVARARRRVFENSDVGVLVSSMYADTNEYNYAVGLDAAFRKGANQFVTLAAMSDRNGKHGYALTSEYYGFIGKFRASAEAEFVGDSFDVSDIGFVPWTGQRRFTVFFGPHRTYRQGPVRQWELTPGFEMRRIPGETEWSTFGALEYFMNFRRNWGFEVDFWAGRAYEAGTDYFSRNLNVSSWATLFGQVFNCGVNYGYAYNYARGYPAYQATSWLQCAYSIIPPLSVVLGGNLWAEWDTANHVIAMWPRIRPRIDLRVNADMTATLFNEFVLYTPEADIGRTEYLANRIGFLYSWNFKPKSWLYVALNDYRAQDEYGDLQHQYTISAIKVKYLLYF</sequence>
<organism evidence="3 4">
    <name type="scientific">candidate division WOR_3 bacterium SM23_60</name>
    <dbReference type="NCBI Taxonomy" id="1703780"/>
    <lineage>
        <taxon>Bacteria</taxon>
        <taxon>Bacteria division WOR-3</taxon>
    </lineage>
</organism>
<evidence type="ECO:0000259" key="1">
    <source>
        <dbReference type="Pfam" id="PF06452"/>
    </source>
</evidence>
<dbReference type="Pfam" id="PF06452">
    <property type="entry name" value="CBM9_1"/>
    <property type="match status" value="1"/>
</dbReference>
<dbReference type="Proteomes" id="UP000051096">
    <property type="component" value="Unassembled WGS sequence"/>
</dbReference>